<dbReference type="RefSeq" id="WP_034309450.1">
    <property type="nucleotide sequence ID" value="NZ_JFBM01000008.1"/>
</dbReference>
<dbReference type="PANTHER" id="PTHR33877">
    <property type="entry name" value="SLL1193 PROTEIN"/>
    <property type="match status" value="1"/>
</dbReference>
<comment type="caution">
    <text evidence="3">The sequence shown here is derived from an EMBL/GenBank/DDBJ whole genome shotgun (WGS) entry which is preliminary data.</text>
</comment>
<dbReference type="CDD" id="cd00085">
    <property type="entry name" value="HNHc"/>
    <property type="match status" value="1"/>
</dbReference>
<dbReference type="InterPro" id="IPR003615">
    <property type="entry name" value="HNH_nuc"/>
</dbReference>
<dbReference type="InterPro" id="IPR052892">
    <property type="entry name" value="NA-targeting_endonuclease"/>
</dbReference>
<evidence type="ECO:0000313" key="4">
    <source>
        <dbReference type="Proteomes" id="UP000256220"/>
    </source>
</evidence>
<evidence type="ECO:0000256" key="1">
    <source>
        <dbReference type="SAM" id="MobiDB-lite"/>
    </source>
</evidence>
<proteinExistence type="predicted"/>
<accession>A0A2P2FW99</accession>
<reference evidence="3 4" key="1">
    <citation type="journal article" date="2014" name="Genome Announc.">
        <title>Draft Genome Sequence of Amycolatopsis lurida NRRL 2430, Producer of the Glycopeptide Family Antibiotic Ristocetin.</title>
        <authorList>
            <person name="Kwun M.J."/>
            <person name="Hong H.J."/>
        </authorList>
    </citation>
    <scope>NUCLEOTIDE SEQUENCE [LARGE SCALE GENOMIC DNA]</scope>
    <source>
        <strain evidence="3 4">NRRL 2430</strain>
    </source>
</reference>
<dbReference type="Gene3D" id="1.10.30.50">
    <property type="match status" value="1"/>
</dbReference>
<evidence type="ECO:0000259" key="2">
    <source>
        <dbReference type="Pfam" id="PF24623"/>
    </source>
</evidence>
<evidence type="ECO:0000313" key="3">
    <source>
        <dbReference type="EMBL" id="KFU80999.1"/>
    </source>
</evidence>
<keyword evidence="4" id="KW-1185">Reference proteome</keyword>
<feature type="compositionally biased region" description="Low complexity" evidence="1">
    <location>
        <begin position="342"/>
        <end position="352"/>
    </location>
</feature>
<dbReference type="Pfam" id="PF24623">
    <property type="entry name" value="Phage_zn_bind_8"/>
    <property type="match status" value="1"/>
</dbReference>
<protein>
    <recommendedName>
        <fullName evidence="2">DNA-binding phage zinc finger domain-containing protein</fullName>
    </recommendedName>
</protein>
<name>A0A2P2FW99_AMYLU</name>
<dbReference type="PANTHER" id="PTHR33877:SF2">
    <property type="entry name" value="OS07G0170200 PROTEIN"/>
    <property type="match status" value="1"/>
</dbReference>
<dbReference type="AlphaFoldDB" id="A0A2P2FW99"/>
<feature type="compositionally biased region" description="Low complexity" evidence="1">
    <location>
        <begin position="259"/>
        <end position="271"/>
    </location>
</feature>
<feature type="compositionally biased region" description="Pro residues" evidence="1">
    <location>
        <begin position="316"/>
        <end position="335"/>
    </location>
</feature>
<feature type="region of interest" description="Disordered" evidence="1">
    <location>
        <begin position="408"/>
        <end position="427"/>
    </location>
</feature>
<dbReference type="InterPro" id="IPR056911">
    <property type="entry name" value="Phage_Znf_bind_put"/>
</dbReference>
<feature type="domain" description="DNA-binding phage zinc finger" evidence="2">
    <location>
        <begin position="373"/>
        <end position="424"/>
    </location>
</feature>
<feature type="compositionally biased region" description="Basic and acidic residues" evidence="1">
    <location>
        <begin position="415"/>
        <end position="427"/>
    </location>
</feature>
<organism evidence="3 4">
    <name type="scientific">Amycolatopsis lurida NRRL 2430</name>
    <dbReference type="NCBI Taxonomy" id="1460371"/>
    <lineage>
        <taxon>Bacteria</taxon>
        <taxon>Bacillati</taxon>
        <taxon>Actinomycetota</taxon>
        <taxon>Actinomycetes</taxon>
        <taxon>Pseudonocardiales</taxon>
        <taxon>Pseudonocardiaceae</taxon>
        <taxon>Amycolatopsis</taxon>
    </lineage>
</organism>
<feature type="region of interest" description="Disordered" evidence="1">
    <location>
        <begin position="192"/>
        <end position="352"/>
    </location>
</feature>
<dbReference type="Proteomes" id="UP000256220">
    <property type="component" value="Unassembled WGS sequence"/>
</dbReference>
<dbReference type="EMBL" id="JFBM01000008">
    <property type="protein sequence ID" value="KFU80999.1"/>
    <property type="molecule type" value="Genomic_DNA"/>
</dbReference>
<feature type="compositionally biased region" description="Polar residues" evidence="1">
    <location>
        <begin position="230"/>
        <end position="258"/>
    </location>
</feature>
<sequence>MPWLRLNDVGYDDPHVHAVGNSAYGALTRLKQYASAQRTDGWVPTLKARQIATRRELKALLDIRLGDGPPMIHRPGDECRCLEGKKWNADLGGYWVHAFLDENPSRAENDVHRAKTRELKDKELRAAVKNRDGMACRYCGITVKWADRKTPAGGVLDHVDPKIAAGADNLVVACRGCNGRKKDCTPEAAGLILLPPPNSAINAESTPDQPPITHRSPDRPETDPDPAQNPIPTGNQAPPAENATNTRPDPAQNQPQNPMITDGITGPMTTGTGRGRDGVAPQTGPTAYRDRIGDAGPNGHRPTVGPADTPRDQLAPNPPPRPPPTPPPTNSPQPLHPHRHTTPAPATTGHPAVTRYRGQFNDRELDALAAAELLERERELALAVDCPECHQPTDHPCLTPDGRPLHAPAHWRRIRAADHHRQESHPA</sequence>
<gene>
    <name evidence="3" type="ORF">BB31_11495</name>
</gene>